<gene>
    <name evidence="4" type="ORF">J2X19_000254</name>
</gene>
<dbReference type="InterPro" id="IPR028098">
    <property type="entry name" value="Glyco_trans_4-like_N"/>
</dbReference>
<evidence type="ECO:0000256" key="1">
    <source>
        <dbReference type="ARBA" id="ARBA00022679"/>
    </source>
</evidence>
<keyword evidence="1" id="KW-0808">Transferase</keyword>
<feature type="domain" description="Glycosyl transferase family 1" evidence="2">
    <location>
        <begin position="194"/>
        <end position="350"/>
    </location>
</feature>
<evidence type="ECO:0000313" key="4">
    <source>
        <dbReference type="EMBL" id="MDR7375596.1"/>
    </source>
</evidence>
<dbReference type="Gene3D" id="3.40.50.2000">
    <property type="entry name" value="Glycogen Phosphorylase B"/>
    <property type="match status" value="2"/>
</dbReference>
<sequence>MRVNFDSQIFCSQAVGGISRYFASIAKEMHARADVQAQILAPLHCNEYLKALPDGLLCGTTTLATHAPNPLFRAASLLGAGLIQRCTPSDILHRTYYYPYCHLPGPAKNVLTVYDMIHEKYPQHFSQRDPIARWKKRAVAHADKIICISENTRKDLLEHYDNVHPERVAVTHLGFDALDQLLPNETTQSFRTRALGADAPYILFVGHRAGYKNFSALLKAYSASPWLTRNFDLMCFGGGAFSEAEQALIASTPAAHRVRQMGGSDAVLASCYRHAALFVYPSLYEGFGIPPLEAMSMDCPVACSNTSSIPEVVGNAAAFFDPSDIDSIRQTLEGVLNSDATSTQLIERGKVRRKQYSWHRCAEETVGIYRATLAQ</sequence>
<dbReference type="SUPFAM" id="SSF53756">
    <property type="entry name" value="UDP-Glycosyltransferase/glycogen phosphorylase"/>
    <property type="match status" value="1"/>
</dbReference>
<proteinExistence type="predicted"/>
<feature type="domain" description="Glycosyltransferase subfamily 4-like N-terminal" evidence="3">
    <location>
        <begin position="15"/>
        <end position="176"/>
    </location>
</feature>
<evidence type="ECO:0000259" key="3">
    <source>
        <dbReference type="Pfam" id="PF13439"/>
    </source>
</evidence>
<comment type="caution">
    <text evidence="4">The sequence shown here is derived from an EMBL/GenBank/DDBJ whole genome shotgun (WGS) entry which is preliminary data.</text>
</comment>
<accession>A0ABU2C2N8</accession>
<dbReference type="Proteomes" id="UP001180487">
    <property type="component" value="Unassembled WGS sequence"/>
</dbReference>
<keyword evidence="5" id="KW-1185">Reference proteome</keyword>
<organism evidence="4 5">
    <name type="scientific">Rhodoferax ferrireducens</name>
    <dbReference type="NCBI Taxonomy" id="192843"/>
    <lineage>
        <taxon>Bacteria</taxon>
        <taxon>Pseudomonadati</taxon>
        <taxon>Pseudomonadota</taxon>
        <taxon>Betaproteobacteria</taxon>
        <taxon>Burkholderiales</taxon>
        <taxon>Comamonadaceae</taxon>
        <taxon>Rhodoferax</taxon>
    </lineage>
</organism>
<protein>
    <submittedName>
        <fullName evidence="4">Glycosyltransferase involved in cell wall biosynthesis</fullName>
    </submittedName>
</protein>
<reference evidence="4 5" key="1">
    <citation type="submission" date="2023-07" db="EMBL/GenBank/DDBJ databases">
        <title>Sorghum-associated microbial communities from plants grown in Nebraska, USA.</title>
        <authorList>
            <person name="Schachtman D."/>
        </authorList>
    </citation>
    <scope>NUCLEOTIDE SEQUENCE [LARGE SCALE GENOMIC DNA]</scope>
    <source>
        <strain evidence="4 5">BE313</strain>
    </source>
</reference>
<evidence type="ECO:0000259" key="2">
    <source>
        <dbReference type="Pfam" id="PF00534"/>
    </source>
</evidence>
<name>A0ABU2C2N8_9BURK</name>
<dbReference type="RefSeq" id="WP_310369932.1">
    <property type="nucleotide sequence ID" value="NZ_JAVDXT010000001.1"/>
</dbReference>
<evidence type="ECO:0000313" key="5">
    <source>
        <dbReference type="Proteomes" id="UP001180487"/>
    </source>
</evidence>
<dbReference type="PANTHER" id="PTHR46401:SF2">
    <property type="entry name" value="GLYCOSYLTRANSFERASE WBBK-RELATED"/>
    <property type="match status" value="1"/>
</dbReference>
<dbReference type="Pfam" id="PF00534">
    <property type="entry name" value="Glycos_transf_1"/>
    <property type="match status" value="1"/>
</dbReference>
<dbReference type="InterPro" id="IPR001296">
    <property type="entry name" value="Glyco_trans_1"/>
</dbReference>
<dbReference type="CDD" id="cd03809">
    <property type="entry name" value="GT4_MtfB-like"/>
    <property type="match status" value="1"/>
</dbReference>
<dbReference type="PANTHER" id="PTHR46401">
    <property type="entry name" value="GLYCOSYLTRANSFERASE WBBK-RELATED"/>
    <property type="match status" value="1"/>
</dbReference>
<dbReference type="Pfam" id="PF13439">
    <property type="entry name" value="Glyco_transf_4"/>
    <property type="match status" value="1"/>
</dbReference>
<dbReference type="EMBL" id="JAVDXT010000001">
    <property type="protein sequence ID" value="MDR7375596.1"/>
    <property type="molecule type" value="Genomic_DNA"/>
</dbReference>